<dbReference type="AlphaFoldDB" id="A0AAD8ARC0"/>
<protein>
    <submittedName>
        <fullName evidence="1">Uncharacterized protein</fullName>
    </submittedName>
</protein>
<evidence type="ECO:0000313" key="2">
    <source>
        <dbReference type="Proteomes" id="UP001233172"/>
    </source>
</evidence>
<name>A0AAD8ARC0_BIOPF</name>
<reference evidence="1" key="2">
    <citation type="submission" date="2023-04" db="EMBL/GenBank/DDBJ databases">
        <authorList>
            <person name="Bu L."/>
            <person name="Lu L."/>
            <person name="Laidemitt M.R."/>
            <person name="Zhang S.M."/>
            <person name="Mutuku M."/>
            <person name="Mkoji G."/>
            <person name="Steinauer M."/>
            <person name="Loker E.S."/>
        </authorList>
    </citation>
    <scope>NUCLEOTIDE SEQUENCE</scope>
    <source>
        <strain evidence="1">KasaAsao</strain>
        <tissue evidence="1">Whole Snail</tissue>
    </source>
</reference>
<dbReference type="EMBL" id="JASAOG010000291">
    <property type="protein sequence ID" value="KAK0041021.1"/>
    <property type="molecule type" value="Genomic_DNA"/>
</dbReference>
<comment type="caution">
    <text evidence="1">The sequence shown here is derived from an EMBL/GenBank/DDBJ whole genome shotgun (WGS) entry which is preliminary data.</text>
</comment>
<reference evidence="1" key="1">
    <citation type="journal article" date="2023" name="PLoS Negl. Trop. Dis.">
        <title>A genome sequence for Biomphalaria pfeifferi, the major vector snail for the human-infecting parasite Schistosoma mansoni.</title>
        <authorList>
            <person name="Bu L."/>
            <person name="Lu L."/>
            <person name="Laidemitt M.R."/>
            <person name="Zhang S.M."/>
            <person name="Mutuku M."/>
            <person name="Mkoji G."/>
            <person name="Steinauer M."/>
            <person name="Loker E.S."/>
        </authorList>
    </citation>
    <scope>NUCLEOTIDE SEQUENCE</scope>
    <source>
        <strain evidence="1">KasaAsao</strain>
    </source>
</reference>
<keyword evidence="2" id="KW-1185">Reference proteome</keyword>
<sequence>MLWDNMDTPLTVTSTMSTGPQLVPKIRLCNRHCRNGQCTSTLVAAIKDFHDLLAVNTDKDDNNTVQGRYPQQKVDVEIDNANTGTL</sequence>
<organism evidence="1 2">
    <name type="scientific">Biomphalaria pfeifferi</name>
    <name type="common">Bloodfluke planorb</name>
    <name type="synonym">Freshwater snail</name>
    <dbReference type="NCBI Taxonomy" id="112525"/>
    <lineage>
        <taxon>Eukaryota</taxon>
        <taxon>Metazoa</taxon>
        <taxon>Spiralia</taxon>
        <taxon>Lophotrochozoa</taxon>
        <taxon>Mollusca</taxon>
        <taxon>Gastropoda</taxon>
        <taxon>Heterobranchia</taxon>
        <taxon>Euthyneura</taxon>
        <taxon>Panpulmonata</taxon>
        <taxon>Hygrophila</taxon>
        <taxon>Lymnaeoidea</taxon>
        <taxon>Planorbidae</taxon>
        <taxon>Biomphalaria</taxon>
    </lineage>
</organism>
<gene>
    <name evidence="1" type="ORF">Bpfe_029539</name>
</gene>
<dbReference type="Proteomes" id="UP001233172">
    <property type="component" value="Unassembled WGS sequence"/>
</dbReference>
<proteinExistence type="predicted"/>
<accession>A0AAD8ARC0</accession>
<evidence type="ECO:0000313" key="1">
    <source>
        <dbReference type="EMBL" id="KAK0041021.1"/>
    </source>
</evidence>